<dbReference type="EMBL" id="GG662822">
    <property type="protein sequence ID" value="EWS76032.1"/>
    <property type="molecule type" value="Genomic_DNA"/>
</dbReference>
<name>W7XED1_TETTS</name>
<dbReference type="KEGG" id="tet:TTHERM_001023063"/>
<organism evidence="1 2">
    <name type="scientific">Tetrahymena thermophila (strain SB210)</name>
    <dbReference type="NCBI Taxonomy" id="312017"/>
    <lineage>
        <taxon>Eukaryota</taxon>
        <taxon>Sar</taxon>
        <taxon>Alveolata</taxon>
        <taxon>Ciliophora</taxon>
        <taxon>Intramacronucleata</taxon>
        <taxon>Oligohymenophorea</taxon>
        <taxon>Hymenostomatida</taxon>
        <taxon>Tetrahymenina</taxon>
        <taxon>Tetrahymenidae</taxon>
        <taxon>Tetrahymena</taxon>
    </lineage>
</organism>
<reference evidence="2" key="1">
    <citation type="journal article" date="2006" name="PLoS Biol.">
        <title>Macronuclear genome sequence of the ciliate Tetrahymena thermophila, a model eukaryote.</title>
        <authorList>
            <person name="Eisen J.A."/>
            <person name="Coyne R.S."/>
            <person name="Wu M."/>
            <person name="Wu D."/>
            <person name="Thiagarajan M."/>
            <person name="Wortman J.R."/>
            <person name="Badger J.H."/>
            <person name="Ren Q."/>
            <person name="Amedeo P."/>
            <person name="Jones K.M."/>
            <person name="Tallon L.J."/>
            <person name="Delcher A.L."/>
            <person name="Salzberg S.L."/>
            <person name="Silva J.C."/>
            <person name="Haas B.J."/>
            <person name="Majoros W.H."/>
            <person name="Farzad M."/>
            <person name="Carlton J.M."/>
            <person name="Smith R.K. Jr."/>
            <person name="Garg J."/>
            <person name="Pearlman R.E."/>
            <person name="Karrer K.M."/>
            <person name="Sun L."/>
            <person name="Manning G."/>
            <person name="Elde N.C."/>
            <person name="Turkewitz A.P."/>
            <person name="Asai D.J."/>
            <person name="Wilkes D.E."/>
            <person name="Wang Y."/>
            <person name="Cai H."/>
            <person name="Collins K."/>
            <person name="Stewart B.A."/>
            <person name="Lee S.R."/>
            <person name="Wilamowska K."/>
            <person name="Weinberg Z."/>
            <person name="Ruzzo W.L."/>
            <person name="Wloga D."/>
            <person name="Gaertig J."/>
            <person name="Frankel J."/>
            <person name="Tsao C.-C."/>
            <person name="Gorovsky M.A."/>
            <person name="Keeling P.J."/>
            <person name="Waller R.F."/>
            <person name="Patron N.J."/>
            <person name="Cherry J.M."/>
            <person name="Stover N.A."/>
            <person name="Krieger C.J."/>
            <person name="del Toro C."/>
            <person name="Ryder H.F."/>
            <person name="Williamson S.C."/>
            <person name="Barbeau R.A."/>
            <person name="Hamilton E.P."/>
            <person name="Orias E."/>
        </authorList>
    </citation>
    <scope>NUCLEOTIDE SEQUENCE [LARGE SCALE GENOMIC DNA]</scope>
    <source>
        <strain evidence="2">SB210</strain>
    </source>
</reference>
<dbReference type="AlphaFoldDB" id="W7XED1"/>
<dbReference type="Proteomes" id="UP000009168">
    <property type="component" value="Unassembled WGS sequence"/>
</dbReference>
<gene>
    <name evidence="1" type="ORF">TTHERM_001023063</name>
</gene>
<proteinExistence type="predicted"/>
<dbReference type="InParanoid" id="W7XED1"/>
<dbReference type="GeneID" id="24441448"/>
<accession>W7XED1</accession>
<evidence type="ECO:0000313" key="2">
    <source>
        <dbReference type="Proteomes" id="UP000009168"/>
    </source>
</evidence>
<protein>
    <submittedName>
        <fullName evidence="1">Uncharacterized protein</fullName>
    </submittedName>
</protein>
<evidence type="ECO:0000313" key="1">
    <source>
        <dbReference type="EMBL" id="EWS76032.1"/>
    </source>
</evidence>
<keyword evidence="2" id="KW-1185">Reference proteome</keyword>
<dbReference type="RefSeq" id="XP_012651437.1">
    <property type="nucleotide sequence ID" value="XM_012795983.1"/>
</dbReference>
<sequence>MKKKRNHNQKKKENKQNKLNQKSFNISFKLTFLIKNITIQNLLTAFIKCMFQYQKMKKIYQIIKMNNKQFKIQIKIKLKCQKILVLKKSINHDDNFYNKNYLFKKIQSQISKKYQQQQKQCQLIKYT</sequence>